<feature type="compositionally biased region" description="Basic and acidic residues" evidence="1">
    <location>
        <begin position="319"/>
        <end position="336"/>
    </location>
</feature>
<keyword evidence="2" id="KW-1133">Transmembrane helix</keyword>
<dbReference type="PaxDb" id="2850-Phatr52498"/>
<feature type="region of interest" description="Disordered" evidence="1">
    <location>
        <begin position="318"/>
        <end position="340"/>
    </location>
</feature>
<proteinExistence type="predicted"/>
<evidence type="ECO:0000313" key="5">
    <source>
        <dbReference type="Proteomes" id="UP000000759"/>
    </source>
</evidence>
<keyword evidence="2" id="KW-0812">Transmembrane</keyword>
<dbReference type="Proteomes" id="UP000000759">
    <property type="component" value="Chromosome 20"/>
</dbReference>
<evidence type="ECO:0000256" key="3">
    <source>
        <dbReference type="SAM" id="SignalP"/>
    </source>
</evidence>
<protein>
    <submittedName>
        <fullName evidence="4">Cell surface protein</fullName>
    </submittedName>
</protein>
<reference evidence="5" key="2">
    <citation type="submission" date="2008-08" db="EMBL/GenBank/DDBJ databases">
        <authorList>
            <consortium name="Diatom Consortium"/>
            <person name="Grigoriev I."/>
            <person name="Grimwood J."/>
            <person name="Kuo A."/>
            <person name="Otillar R.P."/>
            <person name="Salamov A."/>
            <person name="Detter J.C."/>
            <person name="Lindquist E."/>
            <person name="Shapiro H."/>
            <person name="Lucas S."/>
            <person name="Glavina del Rio T."/>
            <person name="Pitluck S."/>
            <person name="Rokhsar D."/>
            <person name="Bowler C."/>
        </authorList>
    </citation>
    <scope>GENOME REANNOTATION</scope>
    <source>
        <strain evidence="5">CCAP 1055/1</strain>
    </source>
</reference>
<keyword evidence="5" id="KW-1185">Reference proteome</keyword>
<evidence type="ECO:0000256" key="1">
    <source>
        <dbReference type="SAM" id="MobiDB-lite"/>
    </source>
</evidence>
<feature type="signal peptide" evidence="3">
    <location>
        <begin position="1"/>
        <end position="26"/>
    </location>
</feature>
<dbReference type="GeneID" id="7195296"/>
<accession>B7G9B2</accession>
<feature type="compositionally biased region" description="Pro residues" evidence="1">
    <location>
        <begin position="240"/>
        <end position="254"/>
    </location>
</feature>
<dbReference type="HOGENOM" id="CLU_795609_0_0_1"/>
<evidence type="ECO:0000313" key="4">
    <source>
        <dbReference type="EMBL" id="EEC44787.1"/>
    </source>
</evidence>
<gene>
    <name evidence="4" type="ORF">PHATRDRAFT_52498</name>
</gene>
<evidence type="ECO:0000256" key="2">
    <source>
        <dbReference type="SAM" id="Phobius"/>
    </source>
</evidence>
<name>B7G9B2_PHATC</name>
<dbReference type="EMBL" id="CM000622">
    <property type="protein sequence ID" value="EEC44787.1"/>
    <property type="molecule type" value="Genomic_DNA"/>
</dbReference>
<feature type="chain" id="PRO_5002853038" evidence="3">
    <location>
        <begin position="27"/>
        <end position="360"/>
    </location>
</feature>
<feature type="transmembrane region" description="Helical" evidence="2">
    <location>
        <begin position="291"/>
        <end position="310"/>
    </location>
</feature>
<feature type="compositionally biased region" description="Polar residues" evidence="1">
    <location>
        <begin position="263"/>
        <end position="277"/>
    </location>
</feature>
<organism evidence="4 5">
    <name type="scientific">Phaeodactylum tricornutum (strain CCAP 1055/1)</name>
    <dbReference type="NCBI Taxonomy" id="556484"/>
    <lineage>
        <taxon>Eukaryota</taxon>
        <taxon>Sar</taxon>
        <taxon>Stramenopiles</taxon>
        <taxon>Ochrophyta</taxon>
        <taxon>Bacillariophyta</taxon>
        <taxon>Bacillariophyceae</taxon>
        <taxon>Bacillariophycidae</taxon>
        <taxon>Naviculales</taxon>
        <taxon>Phaeodactylaceae</taxon>
        <taxon>Phaeodactylum</taxon>
    </lineage>
</organism>
<sequence>MIPPATSMAFFAFVLLPSYGAYYASAEVVKFGACMNEPTGQYSTYCDDAELWQAPWQLDDVQGRIVCGCQDAHVGACFPSHGHLSVCRAEAAACPSGEGFSDLARFYNDGKTCMCHGLGEHPYSDIVLEFEETKYGACVIDASTTRCVMHSYMCEAGQSWLPPDILSTRRSEECFCHEVRTGACSHPLGSICAVDADSCQEDSTFLSPAETVAQGLDCRLCAPADVQLTQAGGVDQDAPAPTPTLGNPPTPPSNPYEDFSPHSAPQDTITGSTNENLSSSSSSGMGIRKPAFVALTVLAVLSVLANVVLFRKLRRRNQDKREATGPVTKEEVEKDSAASNIPMVTVDVEKARASMGFNDA</sequence>
<keyword evidence="3" id="KW-0732">Signal</keyword>
<feature type="region of interest" description="Disordered" evidence="1">
    <location>
        <begin position="233"/>
        <end position="284"/>
    </location>
</feature>
<dbReference type="AlphaFoldDB" id="B7G9B2"/>
<feature type="non-terminal residue" evidence="4">
    <location>
        <position position="360"/>
    </location>
</feature>
<dbReference type="InParanoid" id="B7G9B2"/>
<keyword evidence="2" id="KW-0472">Membrane</keyword>
<dbReference type="KEGG" id="pti:PHATRDRAFT_52498"/>
<dbReference type="RefSeq" id="XP_002183605.1">
    <property type="nucleotide sequence ID" value="XM_002183569.2"/>
</dbReference>
<reference evidence="4 5" key="1">
    <citation type="journal article" date="2008" name="Nature">
        <title>The Phaeodactylum genome reveals the evolutionary history of diatom genomes.</title>
        <authorList>
            <person name="Bowler C."/>
            <person name="Allen A.E."/>
            <person name="Badger J.H."/>
            <person name="Grimwood J."/>
            <person name="Jabbari K."/>
            <person name="Kuo A."/>
            <person name="Maheswari U."/>
            <person name="Martens C."/>
            <person name="Maumus F."/>
            <person name="Otillar R.P."/>
            <person name="Rayko E."/>
            <person name="Salamov A."/>
            <person name="Vandepoele K."/>
            <person name="Beszteri B."/>
            <person name="Gruber A."/>
            <person name="Heijde M."/>
            <person name="Katinka M."/>
            <person name="Mock T."/>
            <person name="Valentin K."/>
            <person name="Verret F."/>
            <person name="Berges J.A."/>
            <person name="Brownlee C."/>
            <person name="Cadoret J.P."/>
            <person name="Chiovitti A."/>
            <person name="Choi C.J."/>
            <person name="Coesel S."/>
            <person name="De Martino A."/>
            <person name="Detter J.C."/>
            <person name="Durkin C."/>
            <person name="Falciatore A."/>
            <person name="Fournet J."/>
            <person name="Haruta M."/>
            <person name="Huysman M.J."/>
            <person name="Jenkins B.D."/>
            <person name="Jiroutova K."/>
            <person name="Jorgensen R.E."/>
            <person name="Joubert Y."/>
            <person name="Kaplan A."/>
            <person name="Kroger N."/>
            <person name="Kroth P.G."/>
            <person name="La Roche J."/>
            <person name="Lindquist E."/>
            <person name="Lommer M."/>
            <person name="Martin-Jezequel V."/>
            <person name="Lopez P.J."/>
            <person name="Lucas S."/>
            <person name="Mangogna M."/>
            <person name="McGinnis K."/>
            <person name="Medlin L.K."/>
            <person name="Montsant A."/>
            <person name="Oudot-Le Secq M.P."/>
            <person name="Napoli C."/>
            <person name="Obornik M."/>
            <person name="Parker M.S."/>
            <person name="Petit J.L."/>
            <person name="Porcel B.M."/>
            <person name="Poulsen N."/>
            <person name="Robison M."/>
            <person name="Rychlewski L."/>
            <person name="Rynearson T.A."/>
            <person name="Schmutz J."/>
            <person name="Shapiro H."/>
            <person name="Siaut M."/>
            <person name="Stanley M."/>
            <person name="Sussman M.R."/>
            <person name="Taylor A.R."/>
            <person name="Vardi A."/>
            <person name="von Dassow P."/>
            <person name="Vyverman W."/>
            <person name="Willis A."/>
            <person name="Wyrwicz L.S."/>
            <person name="Rokhsar D.S."/>
            <person name="Weissenbach J."/>
            <person name="Armbrust E.V."/>
            <person name="Green B.R."/>
            <person name="Van de Peer Y."/>
            <person name="Grigoriev I.V."/>
        </authorList>
    </citation>
    <scope>NUCLEOTIDE SEQUENCE [LARGE SCALE GENOMIC DNA]</scope>
    <source>
        <strain evidence="4 5">CCAP 1055/1</strain>
    </source>
</reference>